<evidence type="ECO:0000313" key="1">
    <source>
        <dbReference type="EMBL" id="MBF7982865.1"/>
    </source>
</evidence>
<name>A0ABS0ECR1_9GAMM</name>
<gene>
    <name evidence="1" type="ORF">IV433_26030</name>
</gene>
<dbReference type="InterPro" id="IPR017642">
    <property type="entry name" value="DNA_S_mod_DndB"/>
</dbReference>
<organism evidence="1 2">
    <name type="scientific">Rahnella laticis</name>
    <dbReference type="NCBI Taxonomy" id="2787622"/>
    <lineage>
        <taxon>Bacteria</taxon>
        <taxon>Pseudomonadati</taxon>
        <taxon>Pseudomonadota</taxon>
        <taxon>Gammaproteobacteria</taxon>
        <taxon>Enterobacterales</taxon>
        <taxon>Yersiniaceae</taxon>
        <taxon>Rahnella</taxon>
    </lineage>
</organism>
<dbReference type="Pfam" id="PF14072">
    <property type="entry name" value="DndB"/>
    <property type="match status" value="1"/>
</dbReference>
<evidence type="ECO:0000313" key="2">
    <source>
        <dbReference type="Proteomes" id="UP000636811"/>
    </source>
</evidence>
<protein>
    <submittedName>
        <fullName evidence="1">DGQHR domain-containing protein</fullName>
    </submittedName>
</protein>
<dbReference type="InterPro" id="IPR017601">
    <property type="entry name" value="DGQHR-contain_dom"/>
</dbReference>
<sequence length="347" mass="39949">MKFLEYKCLRTEFGGIPAATFSMKVKDLMPMYYVAIRGRDKEEGSVQRVLNSRRISAIRDYILDDNTFFSSFILNWTDVNEELQYKKDTIIVPIVFDSIQVIDGQHRLAGFEAAIEENESVGEREILVTMCSRLTTKEAAKIFLNINTEQKPVPKSLMYDLFGEVEDDETHAINRITDIARDLNEDPKSPFYKLIKFPGNPRGVGSVELSTFTQALKEHIKPGGTFTKFKLKTYDNQKNLLENYFNSIKFYYDEQNLWTSKTKNPFVKAAGFGGAIDFLTEHLISKCVEKKSFKPETIKNIISLKNTSLITWDELKNLDGKTARKRVKQLLEENVMSSLPSQDEYEF</sequence>
<proteinExistence type="predicted"/>
<comment type="caution">
    <text evidence="1">The sequence shown here is derived from an EMBL/GenBank/DDBJ whole genome shotgun (WGS) entry which is preliminary data.</text>
</comment>
<dbReference type="NCBIfam" id="TIGR03187">
    <property type="entry name" value="DGQHR"/>
    <property type="match status" value="1"/>
</dbReference>
<accession>A0ABS0ECR1</accession>
<keyword evidence="2" id="KW-1185">Reference proteome</keyword>
<reference evidence="1 2" key="1">
    <citation type="submission" date="2020-11" db="EMBL/GenBank/DDBJ databases">
        <title>Taxonomic investigation of Rahnella strains.</title>
        <authorList>
            <person name="Lee S.D."/>
        </authorList>
    </citation>
    <scope>NUCLEOTIDE SEQUENCE [LARGE SCALE GENOMIC DNA]</scope>
    <source>
        <strain evidence="1 2">SAP-17</strain>
    </source>
</reference>
<dbReference type="CDD" id="cd16413">
    <property type="entry name" value="DGQHR_domain"/>
    <property type="match status" value="1"/>
</dbReference>
<dbReference type="EMBL" id="JADOBI010000022">
    <property type="protein sequence ID" value="MBF7982865.1"/>
    <property type="molecule type" value="Genomic_DNA"/>
</dbReference>
<dbReference type="Proteomes" id="UP000636811">
    <property type="component" value="Unassembled WGS sequence"/>
</dbReference>
<dbReference type="RefSeq" id="WP_195816416.1">
    <property type="nucleotide sequence ID" value="NZ_JADOBI010000022.1"/>
</dbReference>